<dbReference type="GO" id="GO:0005783">
    <property type="term" value="C:endoplasmic reticulum"/>
    <property type="evidence" value="ECO:0007669"/>
    <property type="project" value="TreeGrafter"/>
</dbReference>
<dbReference type="SMART" id="SM00594">
    <property type="entry name" value="UAS"/>
    <property type="match status" value="1"/>
</dbReference>
<feature type="domain" description="UAS" evidence="1">
    <location>
        <begin position="64"/>
        <end position="209"/>
    </location>
</feature>
<name>A0A8E0RY14_9TREM</name>
<accession>A0A8E0RY14</accession>
<reference evidence="2" key="1">
    <citation type="submission" date="2019-05" db="EMBL/GenBank/DDBJ databases">
        <title>Annotation for the trematode Fasciolopsis buski.</title>
        <authorList>
            <person name="Choi Y.-J."/>
        </authorList>
    </citation>
    <scope>NUCLEOTIDE SEQUENCE</scope>
    <source>
        <strain evidence="2">HT</strain>
        <tissue evidence="2">Whole worm</tissue>
    </source>
</reference>
<dbReference type="InterPro" id="IPR036249">
    <property type="entry name" value="Thioredoxin-like_sf"/>
</dbReference>
<dbReference type="InterPro" id="IPR050730">
    <property type="entry name" value="UBX_domain-protein"/>
</dbReference>
<evidence type="ECO:0000313" key="3">
    <source>
        <dbReference type="Proteomes" id="UP000728185"/>
    </source>
</evidence>
<sequence length="226" mass="25267">MLLEPIRLTYQIITSVVRFVASYLWPDPRTQVTDPGGDVRRFIRSFKSTYCAPETLDTDACSSSASDSDSLKITRTIPTTQLPPFYEGTYAQALQEAKRSLRFLIVYLHGDSHEDTQDFCVNTLLNEDVVRFLSNSDEVIFWGCNIKSPEGYRVSRTLREHTYPFVGVIGLTNLTASDHGSYPIANVGMALLGRIEGAVTPVELIQQLTSILQEHQGATLAARMDR</sequence>
<proteinExistence type="predicted"/>
<dbReference type="PANTHER" id="PTHR23322:SF1">
    <property type="entry name" value="FAS-ASSOCIATED FACTOR 2"/>
    <property type="match status" value="1"/>
</dbReference>
<evidence type="ECO:0000259" key="1">
    <source>
        <dbReference type="SMART" id="SM00594"/>
    </source>
</evidence>
<evidence type="ECO:0000313" key="2">
    <source>
        <dbReference type="EMBL" id="KAA0196705.1"/>
    </source>
</evidence>
<dbReference type="EMBL" id="LUCM01002868">
    <property type="protein sequence ID" value="KAA0196705.1"/>
    <property type="molecule type" value="Genomic_DNA"/>
</dbReference>
<comment type="caution">
    <text evidence="2">The sequence shown here is derived from an EMBL/GenBank/DDBJ whole genome shotgun (WGS) entry which is preliminary data.</text>
</comment>
<dbReference type="Gene3D" id="3.40.30.10">
    <property type="entry name" value="Glutaredoxin"/>
    <property type="match status" value="1"/>
</dbReference>
<dbReference type="GO" id="GO:0036503">
    <property type="term" value="P:ERAD pathway"/>
    <property type="evidence" value="ECO:0007669"/>
    <property type="project" value="TreeGrafter"/>
</dbReference>
<gene>
    <name evidence="2" type="ORF">FBUS_02199</name>
</gene>
<organism evidence="2 3">
    <name type="scientific">Fasciolopsis buskii</name>
    <dbReference type="NCBI Taxonomy" id="27845"/>
    <lineage>
        <taxon>Eukaryota</taxon>
        <taxon>Metazoa</taxon>
        <taxon>Spiralia</taxon>
        <taxon>Lophotrochozoa</taxon>
        <taxon>Platyhelminthes</taxon>
        <taxon>Trematoda</taxon>
        <taxon>Digenea</taxon>
        <taxon>Plagiorchiida</taxon>
        <taxon>Echinostomata</taxon>
        <taxon>Echinostomatoidea</taxon>
        <taxon>Fasciolidae</taxon>
        <taxon>Fasciolopsis</taxon>
    </lineage>
</organism>
<dbReference type="SUPFAM" id="SSF52833">
    <property type="entry name" value="Thioredoxin-like"/>
    <property type="match status" value="1"/>
</dbReference>
<dbReference type="GO" id="GO:0043130">
    <property type="term" value="F:ubiquitin binding"/>
    <property type="evidence" value="ECO:0007669"/>
    <property type="project" value="TreeGrafter"/>
</dbReference>
<dbReference type="InterPro" id="IPR006577">
    <property type="entry name" value="UAS"/>
</dbReference>
<dbReference type="OrthoDB" id="1026733at2759"/>
<dbReference type="Pfam" id="PF21021">
    <property type="entry name" value="FAF1"/>
    <property type="match status" value="1"/>
</dbReference>
<dbReference type="InterPro" id="IPR049483">
    <property type="entry name" value="FAF1_2-like_UAS"/>
</dbReference>
<keyword evidence="3" id="KW-1185">Reference proteome</keyword>
<dbReference type="PANTHER" id="PTHR23322">
    <property type="entry name" value="FAS-ASSOCIATED PROTEIN"/>
    <property type="match status" value="1"/>
</dbReference>
<dbReference type="Proteomes" id="UP000728185">
    <property type="component" value="Unassembled WGS sequence"/>
</dbReference>
<protein>
    <submittedName>
        <fullName evidence="2">FAS-associated factor 2</fullName>
    </submittedName>
</protein>
<dbReference type="AlphaFoldDB" id="A0A8E0RY14"/>